<dbReference type="SUPFAM" id="SSF64356">
    <property type="entry name" value="SNARE-like"/>
    <property type="match status" value="1"/>
</dbReference>
<keyword evidence="7 12" id="KW-0653">Protein transport</keyword>
<keyword evidence="9 12" id="KW-0472">Membrane</keyword>
<dbReference type="GO" id="GO:0006886">
    <property type="term" value="P:intracellular protein transport"/>
    <property type="evidence" value="ECO:0007669"/>
    <property type="project" value="TreeGrafter"/>
</dbReference>
<evidence type="ECO:0000256" key="4">
    <source>
        <dbReference type="ARBA" id="ARBA00022448"/>
    </source>
</evidence>
<dbReference type="GO" id="GO:0006891">
    <property type="term" value="P:intra-Golgi vesicle-mediated transport"/>
    <property type="evidence" value="ECO:0007669"/>
    <property type="project" value="TreeGrafter"/>
</dbReference>
<accession>J3L5M8</accession>
<organism evidence="14">
    <name type="scientific">Oryza brachyantha</name>
    <name type="common">malo sina</name>
    <dbReference type="NCBI Taxonomy" id="4533"/>
    <lineage>
        <taxon>Eukaryota</taxon>
        <taxon>Viridiplantae</taxon>
        <taxon>Streptophyta</taxon>
        <taxon>Embryophyta</taxon>
        <taxon>Tracheophyta</taxon>
        <taxon>Spermatophyta</taxon>
        <taxon>Magnoliopsida</taxon>
        <taxon>Liliopsida</taxon>
        <taxon>Poales</taxon>
        <taxon>Poaceae</taxon>
        <taxon>BOP clade</taxon>
        <taxon>Oryzoideae</taxon>
        <taxon>Oryzeae</taxon>
        <taxon>Oryzinae</taxon>
        <taxon>Oryza</taxon>
    </lineage>
</organism>
<dbReference type="Pfam" id="PF01217">
    <property type="entry name" value="Clat_adaptor_s"/>
    <property type="match status" value="1"/>
</dbReference>
<evidence type="ECO:0000313" key="15">
    <source>
        <dbReference type="Proteomes" id="UP000006038"/>
    </source>
</evidence>
<dbReference type="InterPro" id="IPR011012">
    <property type="entry name" value="Longin-like_dom_sf"/>
</dbReference>
<protein>
    <recommendedName>
        <fullName evidence="12">Coatomer subunit zeta</fullName>
    </recommendedName>
</protein>
<feature type="domain" description="AP complex mu/sigma subunit" evidence="13">
    <location>
        <begin position="16"/>
        <end position="154"/>
    </location>
</feature>
<keyword evidence="10 12" id="KW-0968">Cytoplasmic vesicle</keyword>
<dbReference type="Gene3D" id="3.30.450.60">
    <property type="match status" value="1"/>
</dbReference>
<dbReference type="RefSeq" id="XP_006644978.1">
    <property type="nucleotide sequence ID" value="XM_006644915.3"/>
</dbReference>
<dbReference type="Gramene" id="OB01G45340.1">
    <property type="protein sequence ID" value="OB01G45340.1"/>
    <property type="gene ID" value="OB01G45340"/>
</dbReference>
<evidence type="ECO:0000256" key="7">
    <source>
        <dbReference type="ARBA" id="ARBA00022927"/>
    </source>
</evidence>
<evidence type="ECO:0000256" key="2">
    <source>
        <dbReference type="ARBA" id="ARBA00006972"/>
    </source>
</evidence>
<dbReference type="OrthoDB" id="10249988at2759"/>
<dbReference type="KEGG" id="obr:102700663"/>
<dbReference type="AlphaFoldDB" id="J3L5M8"/>
<dbReference type="PANTHER" id="PTHR11043:SF17">
    <property type="entry name" value="COATOMER SUBUNIT ZETA-3"/>
    <property type="match status" value="1"/>
</dbReference>
<dbReference type="GO" id="GO:0000139">
    <property type="term" value="C:Golgi membrane"/>
    <property type="evidence" value="ECO:0007669"/>
    <property type="project" value="UniProtKB-SubCell"/>
</dbReference>
<name>J3L5M8_ORYBR</name>
<keyword evidence="15" id="KW-1185">Reference proteome</keyword>
<dbReference type="EnsemblPlants" id="OB01G45340.1">
    <property type="protein sequence ID" value="OB01G45340.1"/>
    <property type="gene ID" value="OB01G45340"/>
</dbReference>
<evidence type="ECO:0000256" key="12">
    <source>
        <dbReference type="RuleBase" id="RU366053"/>
    </source>
</evidence>
<evidence type="ECO:0000256" key="1">
    <source>
        <dbReference type="ARBA" id="ARBA00004255"/>
    </source>
</evidence>
<dbReference type="eggNOG" id="KOG3343">
    <property type="taxonomic scope" value="Eukaryota"/>
</dbReference>
<dbReference type="CDD" id="cd14829">
    <property type="entry name" value="Zeta-COP"/>
    <property type="match status" value="1"/>
</dbReference>
<proteinExistence type="inferred from homology"/>
<comment type="function">
    <text evidence="11">The coatomer is a cytosolic protein complex that binds to dilysine motifs and reversibly associates with Golgi non-clathrin-coated vesicles, which further mediate biosynthetic protein transport from the ER, via the Golgi up to the trans Golgi network. Coatomer complex is required for budding from Golgi membranes, and is essential for the retrograde Golgi-to-ER transport of dilysine-tagged proteins. The zeta subunit may be involved in regulating the coat assembly and, hence, the rate of biosynthetic protein transport due to its association-dissociation properties with the coatomer complex.</text>
</comment>
<comment type="subcellular location">
    <subcellularLocation>
        <location evidence="12">Cytoplasm</location>
    </subcellularLocation>
    <subcellularLocation>
        <location evidence="1 12">Golgi apparatus membrane</location>
        <topology evidence="1 12">Peripheral membrane protein</topology>
        <orientation evidence="1 12">Cytoplasmic side</orientation>
    </subcellularLocation>
    <subcellularLocation>
        <location evidence="12">Cytoplasmic vesicle</location>
        <location evidence="12">COPI-coated vesicle membrane</location>
        <topology evidence="12">Peripheral membrane protein</topology>
        <orientation evidence="12">Cytoplasmic side</orientation>
    </subcellularLocation>
</comment>
<dbReference type="FunFam" id="3.30.450.60:FF:000014">
    <property type="entry name" value="Coatomer subunit zeta-2"/>
    <property type="match status" value="1"/>
</dbReference>
<dbReference type="GO" id="GO:0006890">
    <property type="term" value="P:retrograde vesicle-mediated transport, Golgi to endoplasmic reticulum"/>
    <property type="evidence" value="ECO:0007669"/>
    <property type="project" value="UniProtKB-UniRule"/>
</dbReference>
<dbReference type="InterPro" id="IPR039652">
    <property type="entry name" value="Coatomer_zeta"/>
</dbReference>
<keyword evidence="8 12" id="KW-0333">Golgi apparatus</keyword>
<dbReference type="Proteomes" id="UP000006038">
    <property type="component" value="Chromosome 1"/>
</dbReference>
<comment type="similarity">
    <text evidence="2 12">Belongs to the adaptor complexes small subunit family.</text>
</comment>
<dbReference type="OMA" id="NEDEWLF"/>
<dbReference type="InterPro" id="IPR022775">
    <property type="entry name" value="AP_mu_sigma_su"/>
</dbReference>
<evidence type="ECO:0000256" key="5">
    <source>
        <dbReference type="ARBA" id="ARBA00022490"/>
    </source>
</evidence>
<evidence type="ECO:0000256" key="3">
    <source>
        <dbReference type="ARBA" id="ARBA00011775"/>
    </source>
</evidence>
<sequence length="186" mass="20925">MRIHVPEMDQESCPLVKNIIVLDSEGKRVAVKYYCHDWPSLSSKQAFEKSVFLRTKKTNARTEADIVMFDNCIVVYKFIQDLHFFITGGDGENELILASLLQGFSEAVDYLLRNKVNRRAAFENLELIFLCLDEVVDRGIVLETDAKAILEKVLGHGLDGSGSLAEQKVSNALATATRHFARSIFN</sequence>
<dbReference type="PANTHER" id="PTHR11043">
    <property type="entry name" value="ZETA-COAT PROTEIN"/>
    <property type="match status" value="1"/>
</dbReference>
<dbReference type="STRING" id="4533.J3L5M8"/>
<dbReference type="GeneID" id="102700663"/>
<keyword evidence="5 12" id="KW-0963">Cytoplasm</keyword>
<evidence type="ECO:0000256" key="6">
    <source>
        <dbReference type="ARBA" id="ARBA00022892"/>
    </source>
</evidence>
<keyword evidence="4 12" id="KW-0813">Transport</keyword>
<dbReference type="HOGENOM" id="CLU_086803_1_1_1"/>
<comment type="subunit">
    <text evidence="3 12">Oligomeric complex that consists of at least the alpha, beta, beta', gamma, delta, epsilon and zeta subunits.</text>
</comment>
<evidence type="ECO:0000259" key="13">
    <source>
        <dbReference type="Pfam" id="PF01217"/>
    </source>
</evidence>
<evidence type="ECO:0000313" key="14">
    <source>
        <dbReference type="EnsemblPlants" id="OB01G45340.1"/>
    </source>
</evidence>
<gene>
    <name evidence="14" type="primary">LOC102700663</name>
</gene>
<reference evidence="14" key="1">
    <citation type="journal article" date="2013" name="Nat. Commun.">
        <title>Whole-genome sequencing of Oryza brachyantha reveals mechanisms underlying Oryza genome evolution.</title>
        <authorList>
            <person name="Chen J."/>
            <person name="Huang Q."/>
            <person name="Gao D."/>
            <person name="Wang J."/>
            <person name="Lang Y."/>
            <person name="Liu T."/>
            <person name="Li B."/>
            <person name="Bai Z."/>
            <person name="Luis Goicoechea J."/>
            <person name="Liang C."/>
            <person name="Chen C."/>
            <person name="Zhang W."/>
            <person name="Sun S."/>
            <person name="Liao Y."/>
            <person name="Zhang X."/>
            <person name="Yang L."/>
            <person name="Song C."/>
            <person name="Wang M."/>
            <person name="Shi J."/>
            <person name="Liu G."/>
            <person name="Liu J."/>
            <person name="Zhou H."/>
            <person name="Zhou W."/>
            <person name="Yu Q."/>
            <person name="An N."/>
            <person name="Chen Y."/>
            <person name="Cai Q."/>
            <person name="Wang B."/>
            <person name="Liu B."/>
            <person name="Min J."/>
            <person name="Huang Y."/>
            <person name="Wu H."/>
            <person name="Li Z."/>
            <person name="Zhang Y."/>
            <person name="Yin Y."/>
            <person name="Song W."/>
            <person name="Jiang J."/>
            <person name="Jackson S.A."/>
            <person name="Wing R.A."/>
            <person name="Wang J."/>
            <person name="Chen M."/>
        </authorList>
    </citation>
    <scope>NUCLEOTIDE SEQUENCE [LARGE SCALE GENOMIC DNA]</scope>
    <source>
        <strain evidence="14">cv. IRGC 101232</strain>
    </source>
</reference>
<dbReference type="GO" id="GO:0030126">
    <property type="term" value="C:COPI vesicle coat"/>
    <property type="evidence" value="ECO:0007669"/>
    <property type="project" value="UniProtKB-UniRule"/>
</dbReference>
<evidence type="ECO:0000256" key="10">
    <source>
        <dbReference type="ARBA" id="ARBA00023329"/>
    </source>
</evidence>
<evidence type="ECO:0000256" key="9">
    <source>
        <dbReference type="ARBA" id="ARBA00023136"/>
    </source>
</evidence>
<evidence type="ECO:0000256" key="11">
    <source>
        <dbReference type="ARBA" id="ARBA00045555"/>
    </source>
</evidence>
<reference evidence="14" key="2">
    <citation type="submission" date="2013-04" db="UniProtKB">
        <authorList>
            <consortium name="EnsemblPlants"/>
        </authorList>
    </citation>
    <scope>IDENTIFICATION</scope>
</reference>
<keyword evidence="6 12" id="KW-0931">ER-Golgi transport</keyword>
<evidence type="ECO:0000256" key="8">
    <source>
        <dbReference type="ARBA" id="ARBA00023034"/>
    </source>
</evidence>